<comment type="caution">
    <text evidence="2">The sequence shown here is derived from an EMBL/GenBank/DDBJ whole genome shotgun (WGS) entry which is preliminary data.</text>
</comment>
<organism evidence="2 3">
    <name type="scientific">Sphingomonas kyeonggiensis</name>
    <dbReference type="NCBI Taxonomy" id="1268553"/>
    <lineage>
        <taxon>Bacteria</taxon>
        <taxon>Pseudomonadati</taxon>
        <taxon>Pseudomonadota</taxon>
        <taxon>Alphaproteobacteria</taxon>
        <taxon>Sphingomonadales</taxon>
        <taxon>Sphingomonadaceae</taxon>
        <taxon>Sphingomonas</taxon>
    </lineage>
</organism>
<evidence type="ECO:0000313" key="3">
    <source>
        <dbReference type="Proteomes" id="UP000557392"/>
    </source>
</evidence>
<dbReference type="RefSeq" id="WP_183996383.1">
    <property type="nucleotide sequence ID" value="NZ_JACIEH010000001.1"/>
</dbReference>
<sequence>MSIRPLFPLLALLATANATAPDWRLETGEPPAHFAARILDRPEGDLNIVDAPWNGRRTIFADYQRGELQNNYTVSFRELFALVQQPDGAWGKIAVTTGEEEGGDAEVAAIGFANADRDADRELIVILKWPQQHYDYSGAFYEVRLFDTPAIGKPALTYLEGLSKKFGGVGCECSSREGGDTHYRFKTIAAVKQELKRLGY</sequence>
<accession>A0A7W6JTE2</accession>
<evidence type="ECO:0000313" key="2">
    <source>
        <dbReference type="EMBL" id="MBB4098161.1"/>
    </source>
</evidence>
<evidence type="ECO:0000256" key="1">
    <source>
        <dbReference type="SAM" id="SignalP"/>
    </source>
</evidence>
<protein>
    <submittedName>
        <fullName evidence="2">Uncharacterized protein</fullName>
    </submittedName>
</protein>
<dbReference type="Proteomes" id="UP000557392">
    <property type="component" value="Unassembled WGS sequence"/>
</dbReference>
<dbReference type="AlphaFoldDB" id="A0A7W6JTE2"/>
<gene>
    <name evidence="2" type="ORF">GGR46_001694</name>
</gene>
<keyword evidence="3" id="KW-1185">Reference proteome</keyword>
<dbReference type="EMBL" id="JACIEH010000001">
    <property type="protein sequence ID" value="MBB4098161.1"/>
    <property type="molecule type" value="Genomic_DNA"/>
</dbReference>
<reference evidence="2 3" key="1">
    <citation type="submission" date="2020-08" db="EMBL/GenBank/DDBJ databases">
        <title>Genomic Encyclopedia of Type Strains, Phase IV (KMG-IV): sequencing the most valuable type-strain genomes for metagenomic binning, comparative biology and taxonomic classification.</title>
        <authorList>
            <person name="Goeker M."/>
        </authorList>
    </citation>
    <scope>NUCLEOTIDE SEQUENCE [LARGE SCALE GENOMIC DNA]</scope>
    <source>
        <strain evidence="2 3">DSM 101806</strain>
    </source>
</reference>
<keyword evidence="1" id="KW-0732">Signal</keyword>
<feature type="signal peptide" evidence="1">
    <location>
        <begin position="1"/>
        <end position="20"/>
    </location>
</feature>
<name>A0A7W6JTE2_9SPHN</name>
<feature type="chain" id="PRO_5030875254" evidence="1">
    <location>
        <begin position="21"/>
        <end position="200"/>
    </location>
</feature>
<proteinExistence type="predicted"/>